<name>A0ABU1R8M0_9BACT</name>
<keyword evidence="1" id="KW-0238">DNA-binding</keyword>
<dbReference type="RefSeq" id="WP_309993637.1">
    <property type="nucleotide sequence ID" value="NZ_JAVDTI010000012.1"/>
</dbReference>
<keyword evidence="2" id="KW-1185">Reference proteome</keyword>
<dbReference type="GO" id="GO:0003677">
    <property type="term" value="F:DNA binding"/>
    <property type="evidence" value="ECO:0007669"/>
    <property type="project" value="UniProtKB-KW"/>
</dbReference>
<accession>A0ABU1R8M0</accession>
<proteinExistence type="predicted"/>
<reference evidence="1 2" key="1">
    <citation type="submission" date="2023-07" db="EMBL/GenBank/DDBJ databases">
        <title>Sorghum-associated microbial communities from plants grown in Nebraska, USA.</title>
        <authorList>
            <person name="Schachtman D."/>
        </authorList>
    </citation>
    <scope>NUCLEOTIDE SEQUENCE [LARGE SCALE GENOMIC DNA]</scope>
    <source>
        <strain evidence="1 2">BE57</strain>
    </source>
</reference>
<comment type="caution">
    <text evidence="1">The sequence shown here is derived from an EMBL/GenBank/DDBJ whole genome shotgun (WGS) entry which is preliminary data.</text>
</comment>
<evidence type="ECO:0000313" key="1">
    <source>
        <dbReference type="EMBL" id="MDR6809746.1"/>
    </source>
</evidence>
<protein>
    <submittedName>
        <fullName evidence="1">XRE-type DNA-binding protein</fullName>
    </submittedName>
</protein>
<gene>
    <name evidence="1" type="ORF">J2W84_006822</name>
</gene>
<sequence>MNTLDVFIEKGRRQGIEEAKLQKTETMVRNLIKQSILNDDQIASAIEVTVKYVAEVRRQISDADIR</sequence>
<organism evidence="1 2">
    <name type="scientific">Dyadobacter fermentans</name>
    <dbReference type="NCBI Taxonomy" id="94254"/>
    <lineage>
        <taxon>Bacteria</taxon>
        <taxon>Pseudomonadati</taxon>
        <taxon>Bacteroidota</taxon>
        <taxon>Cytophagia</taxon>
        <taxon>Cytophagales</taxon>
        <taxon>Spirosomataceae</taxon>
        <taxon>Dyadobacter</taxon>
    </lineage>
</organism>
<evidence type="ECO:0000313" key="2">
    <source>
        <dbReference type="Proteomes" id="UP001264980"/>
    </source>
</evidence>
<dbReference type="EMBL" id="JAVDTI010000012">
    <property type="protein sequence ID" value="MDR6809746.1"/>
    <property type="molecule type" value="Genomic_DNA"/>
</dbReference>
<dbReference type="Proteomes" id="UP001264980">
    <property type="component" value="Unassembled WGS sequence"/>
</dbReference>